<accession>A0A9P8LIM4</accession>
<dbReference type="EMBL" id="JAGHQM010000033">
    <property type="protein sequence ID" value="KAH0566114.1"/>
    <property type="molecule type" value="Genomic_DNA"/>
</dbReference>
<dbReference type="AlphaFoldDB" id="A0A9P8LIM4"/>
<feature type="transmembrane region" description="Helical" evidence="8">
    <location>
        <begin position="864"/>
        <end position="883"/>
    </location>
</feature>
<feature type="transmembrane region" description="Helical" evidence="8">
    <location>
        <begin position="218"/>
        <end position="236"/>
    </location>
</feature>
<feature type="region of interest" description="Disordered" evidence="7">
    <location>
        <begin position="776"/>
        <end position="796"/>
    </location>
</feature>
<organism evidence="10 11">
    <name type="scientific">Trichoglossum hirsutum</name>
    <dbReference type="NCBI Taxonomy" id="265104"/>
    <lineage>
        <taxon>Eukaryota</taxon>
        <taxon>Fungi</taxon>
        <taxon>Dikarya</taxon>
        <taxon>Ascomycota</taxon>
        <taxon>Pezizomycotina</taxon>
        <taxon>Geoglossomycetes</taxon>
        <taxon>Geoglossales</taxon>
        <taxon>Geoglossaceae</taxon>
        <taxon>Trichoglossum</taxon>
    </lineage>
</organism>
<proteinExistence type="inferred from homology"/>
<comment type="caution">
    <text evidence="10">The sequence shown here is derived from an EMBL/GenBank/DDBJ whole genome shotgun (WGS) entry which is preliminary data.</text>
</comment>
<evidence type="ECO:0000256" key="2">
    <source>
        <dbReference type="ARBA" id="ARBA00008170"/>
    </source>
</evidence>
<dbReference type="PANTHER" id="PTHR12266:SF0">
    <property type="entry name" value="MITOCHONDRIAL SODIUM_CALCIUM EXCHANGER PROTEIN"/>
    <property type="match status" value="1"/>
</dbReference>
<reference evidence="10" key="1">
    <citation type="submission" date="2021-03" db="EMBL/GenBank/DDBJ databases">
        <title>Comparative genomics and phylogenomic investigation of the class Geoglossomycetes provide insights into ecological specialization and systematics.</title>
        <authorList>
            <person name="Melie T."/>
            <person name="Pirro S."/>
            <person name="Miller A.N."/>
            <person name="Quandt A."/>
        </authorList>
    </citation>
    <scope>NUCLEOTIDE SEQUENCE</scope>
    <source>
        <strain evidence="10">CAQ_001_2017</strain>
    </source>
</reference>
<evidence type="ECO:0000256" key="7">
    <source>
        <dbReference type="SAM" id="MobiDB-lite"/>
    </source>
</evidence>
<keyword evidence="6 8" id="KW-0472">Membrane</keyword>
<dbReference type="InterPro" id="IPR044880">
    <property type="entry name" value="NCX_ion-bd_dom_sf"/>
</dbReference>
<feature type="transmembrane region" description="Helical" evidence="8">
    <location>
        <begin position="242"/>
        <end position="266"/>
    </location>
</feature>
<sequence length="1044" mass="113649">MPFLPRGRRFSARPFYTTILAIIALSILSAFAHWNAQYPGRGAGHAGLQRRALETVKPLRGNQLSGLVRRRTDCHSVHDAPDKCAYIRENCADEEAGLLSYLSLYYCRLPHAQPLAFTILVVWLALLFTTIGIAASDFFCINLSTISSILGMSESTAGVTLLAFGNGSPDVFSTLAAMNTHSGSLAVGELIGAASFITAVVAGSMALVRPFKVARRSFVRDVGFFIFSASFSIWFLADGRLQLWECALMVGFYAFYVLMIVIWHWWRERRRKRRERESLSRGYYVNPDNEEIEFSEEDEDEDAGASTGERRSLLRHGSAADFGALERGGLTPGLIARDEGQEEDREDAPERWLAGINSNMRITGRPRHERRNTLNPIRPSLAGALEFRAVLSSLQKSRATQTLPIPLRRYSDEPGAAIPQQHRLLSVSDVAIDTGSSSGPPEVGLLDRSPDDSGRGGGRARSVSTNDAVGLNPNPSSFRRTIPDIDILAPTPTATDRLQPSEFVQTNSSNANLMATIGRSPSPSISISPSPPYQGSRRSSQSQRAASPNLLAPPQEGHGGSQRTSLSSPASSTDGSTSPKLWPPRIVIPQQTDGPEDFTSEFPTFYDSPLPMSSLSGSRSPSIRLLPSSSSLRSSFYDQEDEIQSKPLWWWPYSILPPPDVLGATIFPTLRGFKQKNIYEKLLGLVVAPSVFLLTITLPVVESDKDDAEEFEQTDRGEGPRPKTSTSTAIPLIFEHTGEATGASAQKLPISSSHRLGSSTARGLSLENTTGIAHPVEATNGYSQPEPSRSSAPARTPGKWNRWLVAVQILAGPFFVVFIAWANTTDDPTNLRTLLPPVLYALLTSLIALALLILTTTTDCAPKWHFLLCFVGFVVSIAWISTIANEVVGVLKAVGVILSISDAILGLTVFAVGNSLGDLVADITVARLGLPVMALSACFGGPMLNILLGIGISGLYIMIRDGNNHHERHPNKDIRYKPYEIEVSSTLMISAATLLVTLVCLLIVVPWNKWIMDRRIGWGLIALWTVSTLGNVMVETAGWVESMS</sequence>
<keyword evidence="3" id="KW-0813">Transport</keyword>
<dbReference type="GO" id="GO:0008324">
    <property type="term" value="F:monoatomic cation transmembrane transporter activity"/>
    <property type="evidence" value="ECO:0007669"/>
    <property type="project" value="TreeGrafter"/>
</dbReference>
<feature type="transmembrane region" description="Helical" evidence="8">
    <location>
        <begin position="185"/>
        <end position="206"/>
    </location>
</feature>
<feature type="region of interest" description="Disordered" evidence="7">
    <location>
        <begin position="706"/>
        <end position="727"/>
    </location>
</feature>
<feature type="compositionally biased region" description="Low complexity" evidence="7">
    <location>
        <begin position="520"/>
        <end position="548"/>
    </location>
</feature>
<comment type="similarity">
    <text evidence="2">Belongs to the Ca(2+):cation antiporter (CaCA) (TC 2.A.19) family.</text>
</comment>
<feature type="transmembrane region" description="Helical" evidence="8">
    <location>
        <begin position="1016"/>
        <end position="1034"/>
    </location>
</feature>
<evidence type="ECO:0000256" key="5">
    <source>
        <dbReference type="ARBA" id="ARBA00022989"/>
    </source>
</evidence>
<evidence type="ECO:0000313" key="11">
    <source>
        <dbReference type="Proteomes" id="UP000750711"/>
    </source>
</evidence>
<keyword evidence="11" id="KW-1185">Reference proteome</keyword>
<keyword evidence="5 8" id="KW-1133">Transmembrane helix</keyword>
<dbReference type="InterPro" id="IPR004837">
    <property type="entry name" value="NaCa_Exmemb"/>
</dbReference>
<feature type="transmembrane region" description="Helical" evidence="8">
    <location>
        <begin position="932"/>
        <end position="958"/>
    </location>
</feature>
<protein>
    <recommendedName>
        <fullName evidence="9">Sodium/calcium exchanger membrane region domain-containing protein</fullName>
    </recommendedName>
</protein>
<feature type="compositionally biased region" description="Polar residues" evidence="7">
    <location>
        <begin position="780"/>
        <end position="793"/>
    </location>
</feature>
<evidence type="ECO:0000256" key="3">
    <source>
        <dbReference type="ARBA" id="ARBA00022448"/>
    </source>
</evidence>
<feature type="transmembrane region" description="Helical" evidence="8">
    <location>
        <begin position="890"/>
        <end position="912"/>
    </location>
</feature>
<evidence type="ECO:0000256" key="6">
    <source>
        <dbReference type="ARBA" id="ARBA00023136"/>
    </source>
</evidence>
<dbReference type="InterPro" id="IPR051359">
    <property type="entry name" value="CaCA_antiporter"/>
</dbReference>
<feature type="transmembrane region" description="Helical" evidence="8">
    <location>
        <begin position="15"/>
        <end position="34"/>
    </location>
</feature>
<evidence type="ECO:0000256" key="8">
    <source>
        <dbReference type="SAM" id="Phobius"/>
    </source>
</evidence>
<gene>
    <name evidence="10" type="ORF">GP486_000475</name>
</gene>
<feature type="region of interest" description="Disordered" evidence="7">
    <location>
        <begin position="323"/>
        <end position="349"/>
    </location>
</feature>
<evidence type="ECO:0000256" key="1">
    <source>
        <dbReference type="ARBA" id="ARBA00004141"/>
    </source>
</evidence>
<feature type="domain" description="Sodium/calcium exchanger membrane region" evidence="9">
    <location>
        <begin position="870"/>
        <end position="1029"/>
    </location>
</feature>
<evidence type="ECO:0000259" key="9">
    <source>
        <dbReference type="Pfam" id="PF01699"/>
    </source>
</evidence>
<evidence type="ECO:0000313" key="10">
    <source>
        <dbReference type="EMBL" id="KAH0566114.1"/>
    </source>
</evidence>
<feature type="transmembrane region" description="Helical" evidence="8">
    <location>
        <begin position="146"/>
        <end position="165"/>
    </location>
</feature>
<dbReference type="Gene3D" id="1.20.1420.30">
    <property type="entry name" value="NCX, central ion-binding region"/>
    <property type="match status" value="2"/>
</dbReference>
<feature type="transmembrane region" description="Helical" evidence="8">
    <location>
        <begin position="834"/>
        <end position="858"/>
    </location>
</feature>
<feature type="transmembrane region" description="Helical" evidence="8">
    <location>
        <begin position="115"/>
        <end position="134"/>
    </location>
</feature>
<feature type="transmembrane region" description="Helical" evidence="8">
    <location>
        <begin position="979"/>
        <end position="1004"/>
    </location>
</feature>
<dbReference type="GO" id="GO:0006874">
    <property type="term" value="P:intracellular calcium ion homeostasis"/>
    <property type="evidence" value="ECO:0007669"/>
    <property type="project" value="TreeGrafter"/>
</dbReference>
<dbReference type="Proteomes" id="UP000750711">
    <property type="component" value="Unassembled WGS sequence"/>
</dbReference>
<feature type="domain" description="Sodium/calcium exchanger membrane region" evidence="9">
    <location>
        <begin position="121"/>
        <end position="260"/>
    </location>
</feature>
<dbReference type="PANTHER" id="PTHR12266">
    <property type="entry name" value="NA+/CA2+ K+ INDEPENDENT EXCHANGER"/>
    <property type="match status" value="1"/>
</dbReference>
<feature type="transmembrane region" description="Helical" evidence="8">
    <location>
        <begin position="803"/>
        <end position="822"/>
    </location>
</feature>
<feature type="compositionally biased region" description="Low complexity" evidence="7">
    <location>
        <begin position="561"/>
        <end position="578"/>
    </location>
</feature>
<keyword evidence="4 8" id="KW-0812">Transmembrane</keyword>
<feature type="region of interest" description="Disordered" evidence="7">
    <location>
        <begin position="514"/>
        <end position="603"/>
    </location>
</feature>
<name>A0A9P8LIM4_9PEZI</name>
<dbReference type="Pfam" id="PF01699">
    <property type="entry name" value="Na_Ca_ex"/>
    <property type="match status" value="2"/>
</dbReference>
<dbReference type="GO" id="GO:0016020">
    <property type="term" value="C:membrane"/>
    <property type="evidence" value="ECO:0007669"/>
    <property type="project" value="UniProtKB-SubCell"/>
</dbReference>
<evidence type="ECO:0000256" key="4">
    <source>
        <dbReference type="ARBA" id="ARBA00022692"/>
    </source>
</evidence>
<feature type="region of interest" description="Disordered" evidence="7">
    <location>
        <begin position="431"/>
        <end position="484"/>
    </location>
</feature>
<comment type="subcellular location">
    <subcellularLocation>
        <location evidence="1">Membrane</location>
        <topology evidence="1">Multi-pass membrane protein</topology>
    </subcellularLocation>
</comment>